<gene>
    <name evidence="1" type="ORF">FIBSPDRAFT_970742</name>
</gene>
<evidence type="ECO:0000313" key="1">
    <source>
        <dbReference type="EMBL" id="KZP01968.1"/>
    </source>
</evidence>
<name>A0A167SJ20_9AGAM</name>
<protein>
    <submittedName>
        <fullName evidence="1">Uncharacterized protein</fullName>
    </submittedName>
</protein>
<sequence>MQGSPLPARLAQISITRGGHLIAADNVSSTSCDSVSVILHLTLYPADALPLAKSLWREYGMGISSRMAQYSLSLLSTKAINGLDIEPNHLESSWQVDDVDPCFKSAQGKIAKRAIRSRISELLRHGRPATSTDVNWDDVFLYPTGMCAIWNAYDVTSKARPSAKSACFGYALIALYKLFG</sequence>
<dbReference type="GO" id="GO:0019346">
    <property type="term" value="P:transsulfuration"/>
    <property type="evidence" value="ECO:0007669"/>
    <property type="project" value="TreeGrafter"/>
</dbReference>
<proteinExistence type="predicted"/>
<dbReference type="OrthoDB" id="10047078at2759"/>
<dbReference type="Proteomes" id="UP000076532">
    <property type="component" value="Unassembled WGS sequence"/>
</dbReference>
<accession>A0A167SJ20</accession>
<dbReference type="GO" id="GO:0003962">
    <property type="term" value="F:cystathionine gamma-synthase activity"/>
    <property type="evidence" value="ECO:0007669"/>
    <property type="project" value="TreeGrafter"/>
</dbReference>
<dbReference type="PANTHER" id="PTHR42699">
    <property type="match status" value="1"/>
</dbReference>
<dbReference type="STRING" id="436010.A0A167SJ20"/>
<dbReference type="PANTHER" id="PTHR42699:SF1">
    <property type="entry name" value="CYSTATHIONINE GAMMA-SYNTHASE-RELATED"/>
    <property type="match status" value="1"/>
</dbReference>
<evidence type="ECO:0000313" key="2">
    <source>
        <dbReference type="Proteomes" id="UP000076532"/>
    </source>
</evidence>
<reference evidence="1 2" key="1">
    <citation type="journal article" date="2016" name="Mol. Biol. Evol.">
        <title>Comparative Genomics of Early-Diverging Mushroom-Forming Fungi Provides Insights into the Origins of Lignocellulose Decay Capabilities.</title>
        <authorList>
            <person name="Nagy L.G."/>
            <person name="Riley R."/>
            <person name="Tritt A."/>
            <person name="Adam C."/>
            <person name="Daum C."/>
            <person name="Floudas D."/>
            <person name="Sun H."/>
            <person name="Yadav J.S."/>
            <person name="Pangilinan J."/>
            <person name="Larsson K.H."/>
            <person name="Matsuura K."/>
            <person name="Barry K."/>
            <person name="Labutti K."/>
            <person name="Kuo R."/>
            <person name="Ohm R.A."/>
            <person name="Bhattacharya S.S."/>
            <person name="Shirouzu T."/>
            <person name="Yoshinaga Y."/>
            <person name="Martin F.M."/>
            <person name="Grigoriev I.V."/>
            <person name="Hibbett D.S."/>
        </authorList>
    </citation>
    <scope>NUCLEOTIDE SEQUENCE [LARGE SCALE GENOMIC DNA]</scope>
    <source>
        <strain evidence="1 2">CBS 109695</strain>
    </source>
</reference>
<dbReference type="EMBL" id="KV419274">
    <property type="protein sequence ID" value="KZP01968.1"/>
    <property type="molecule type" value="Genomic_DNA"/>
</dbReference>
<dbReference type="AlphaFoldDB" id="A0A167SJ20"/>
<dbReference type="InterPro" id="IPR051750">
    <property type="entry name" value="Trans-sulfuration_enzymes"/>
</dbReference>
<organism evidence="1 2">
    <name type="scientific">Athelia psychrophila</name>
    <dbReference type="NCBI Taxonomy" id="1759441"/>
    <lineage>
        <taxon>Eukaryota</taxon>
        <taxon>Fungi</taxon>
        <taxon>Dikarya</taxon>
        <taxon>Basidiomycota</taxon>
        <taxon>Agaricomycotina</taxon>
        <taxon>Agaricomycetes</taxon>
        <taxon>Agaricomycetidae</taxon>
        <taxon>Atheliales</taxon>
        <taxon>Atheliaceae</taxon>
        <taxon>Athelia</taxon>
    </lineage>
</organism>
<keyword evidence="2" id="KW-1185">Reference proteome</keyword>